<dbReference type="InterPro" id="IPR036291">
    <property type="entry name" value="NAD(P)-bd_dom_sf"/>
</dbReference>
<evidence type="ECO:0000256" key="2">
    <source>
        <dbReference type="ARBA" id="ARBA00023445"/>
    </source>
</evidence>
<gene>
    <name evidence="4" type="ORF">PEGY_LOCUS5359</name>
</gene>
<dbReference type="PANTHER" id="PTHR10366">
    <property type="entry name" value="NAD DEPENDENT EPIMERASE/DEHYDRATASE"/>
    <property type="match status" value="1"/>
</dbReference>
<evidence type="ECO:0000313" key="5">
    <source>
        <dbReference type="Proteomes" id="UP001154252"/>
    </source>
</evidence>
<feature type="domain" description="NAD-dependent epimerase/dehydratase" evidence="3">
    <location>
        <begin position="13"/>
        <end position="193"/>
    </location>
</feature>
<evidence type="ECO:0000256" key="1">
    <source>
        <dbReference type="ARBA" id="ARBA00023002"/>
    </source>
</evidence>
<dbReference type="EMBL" id="CAJVRC010000863">
    <property type="protein sequence ID" value="CAG8898754.1"/>
    <property type="molecule type" value="Genomic_DNA"/>
</dbReference>
<dbReference type="Pfam" id="PF01370">
    <property type="entry name" value="Epimerase"/>
    <property type="match status" value="1"/>
</dbReference>
<dbReference type="SUPFAM" id="SSF51735">
    <property type="entry name" value="NAD(P)-binding Rossmann-fold domains"/>
    <property type="match status" value="1"/>
</dbReference>
<dbReference type="AlphaFoldDB" id="A0A9W4KA21"/>
<comment type="caution">
    <text evidence="4">The sequence shown here is derived from an EMBL/GenBank/DDBJ whole genome shotgun (WGS) entry which is preliminary data.</text>
</comment>
<comment type="similarity">
    <text evidence="2">Belongs to the NAD(P)-dependent epimerase/dehydratase family. Dihydroflavonol-4-reductase subfamily.</text>
</comment>
<reference evidence="4" key="1">
    <citation type="submission" date="2021-07" db="EMBL/GenBank/DDBJ databases">
        <authorList>
            <person name="Branca A.L. A."/>
        </authorList>
    </citation>
    <scope>NUCLEOTIDE SEQUENCE</scope>
</reference>
<evidence type="ECO:0000313" key="4">
    <source>
        <dbReference type="EMBL" id="CAG8898754.1"/>
    </source>
</evidence>
<name>A0A9W4KA21_9EURO</name>
<dbReference type="InterPro" id="IPR001509">
    <property type="entry name" value="Epimerase_deHydtase"/>
</dbReference>
<dbReference type="PANTHER" id="PTHR10366:SF562">
    <property type="entry name" value="ALDEHYDE REDUCTASE II (AFU_ORTHOLOGUE AFUA_1G11360)"/>
    <property type="match status" value="1"/>
</dbReference>
<dbReference type="InterPro" id="IPR050425">
    <property type="entry name" value="NAD(P)_dehydrat-like"/>
</dbReference>
<keyword evidence="1" id="KW-0560">Oxidoreductase</keyword>
<proteinExistence type="inferred from homology"/>
<sequence>MTTPYVLPVNTLVLVTGANGFIASHTVDQLLKKGFKVRGTVRAPKPWLNAFFDEKYGEGRFETVTVKNIGDVQELENAMQGVGGVIHMATDLTFSSDPHAVIPWVTDAVRKVLEAASRTKTAQRVVLTSSSRAAYMSSRGSTKGVRVDGSSWNEASIEAAWDPMTPEDAKPFAVYSASKTECEKAAWAWMRDNQPHFEFNTVLPDFNTGRILHPEIAGSTMGYVRTLLKGDPSVFDRLPPRKIPFSLSLSSLLSLCGNSLICRSPAEWYVDVEDTARLHVIALLSHDVKSRRLFAFAASKNWTDYVQTLRKLRPNKDLIPEPPANERHDEADIVLAHQSETLLKDFFGRQGWTPLDESLAAGIEGLD</sequence>
<dbReference type="OrthoDB" id="2735536at2759"/>
<evidence type="ECO:0000259" key="3">
    <source>
        <dbReference type="Pfam" id="PF01370"/>
    </source>
</evidence>
<dbReference type="Proteomes" id="UP001154252">
    <property type="component" value="Unassembled WGS sequence"/>
</dbReference>
<keyword evidence="5" id="KW-1185">Reference proteome</keyword>
<dbReference type="GO" id="GO:0016616">
    <property type="term" value="F:oxidoreductase activity, acting on the CH-OH group of donors, NAD or NADP as acceptor"/>
    <property type="evidence" value="ECO:0007669"/>
    <property type="project" value="TreeGrafter"/>
</dbReference>
<protein>
    <recommendedName>
        <fullName evidence="3">NAD-dependent epimerase/dehydratase domain-containing protein</fullName>
    </recommendedName>
</protein>
<dbReference type="Gene3D" id="3.40.50.720">
    <property type="entry name" value="NAD(P)-binding Rossmann-like Domain"/>
    <property type="match status" value="1"/>
</dbReference>
<accession>A0A9W4KA21</accession>
<organism evidence="4 5">
    <name type="scientific">Penicillium egyptiacum</name>
    <dbReference type="NCBI Taxonomy" id="1303716"/>
    <lineage>
        <taxon>Eukaryota</taxon>
        <taxon>Fungi</taxon>
        <taxon>Dikarya</taxon>
        <taxon>Ascomycota</taxon>
        <taxon>Pezizomycotina</taxon>
        <taxon>Eurotiomycetes</taxon>
        <taxon>Eurotiomycetidae</taxon>
        <taxon>Eurotiales</taxon>
        <taxon>Aspergillaceae</taxon>
        <taxon>Penicillium</taxon>
    </lineage>
</organism>